<dbReference type="KEGG" id="neu:NE1157"/>
<keyword evidence="2" id="KW-1133">Transmembrane helix</keyword>
<keyword evidence="5" id="KW-1185">Reference proteome</keyword>
<protein>
    <recommendedName>
        <fullName evidence="3">DUF2914 domain-containing protein</fullName>
    </recommendedName>
</protein>
<dbReference type="AlphaFoldDB" id="Q82VD7"/>
<name>Q82VD7_NITEU</name>
<feature type="compositionally biased region" description="Polar residues" evidence="1">
    <location>
        <begin position="118"/>
        <end position="130"/>
    </location>
</feature>
<feature type="domain" description="DUF2914" evidence="3">
    <location>
        <begin position="235"/>
        <end position="295"/>
    </location>
</feature>
<evidence type="ECO:0000313" key="4">
    <source>
        <dbReference type="EMBL" id="CAD85068.1"/>
    </source>
</evidence>
<keyword evidence="2" id="KW-0812">Transmembrane</keyword>
<feature type="compositionally biased region" description="Low complexity" evidence="1">
    <location>
        <begin position="142"/>
        <end position="162"/>
    </location>
</feature>
<evidence type="ECO:0000256" key="2">
    <source>
        <dbReference type="SAM" id="Phobius"/>
    </source>
</evidence>
<sequence>MTVNSKPAIIMNQTQLKIRIHLDQSADHPKIEQNLPELPEESVFPPLPPVYEYNWPRIIGAGLVLLFVLITSIWIAADWLSDDEKLETSSTEISLSAVSPASSETPSTEPVPLLPSVGFSSDQPSENNPAIGNVPDGDIGSDQAVQAPDPQPQRAAPSASAPPVKPGIKPDITIPQAKTKNVSQGSNHSSGLIKAQLTSNIRQRQPVDNINQISLGSKSSRPIFLFLHLNKFRGEKILINWYYRDQSIARIVLPVGNNDWRTYSSKVLNRNRLGPWHVTASDQAGNLLAEFKFRVTR</sequence>
<dbReference type="eggNOG" id="ENOG502Z8YT">
    <property type="taxonomic scope" value="Bacteria"/>
</dbReference>
<feature type="compositionally biased region" description="Low complexity" evidence="1">
    <location>
        <begin position="96"/>
        <end position="111"/>
    </location>
</feature>
<dbReference type="STRING" id="228410.NE1157"/>
<dbReference type="HOGENOM" id="CLU_1011323_0_0_4"/>
<dbReference type="InterPro" id="IPR022606">
    <property type="entry name" value="DUF2914"/>
</dbReference>
<keyword evidence="2" id="KW-0472">Membrane</keyword>
<dbReference type="EMBL" id="AL954747">
    <property type="protein sequence ID" value="CAD85068.1"/>
    <property type="molecule type" value="Genomic_DNA"/>
</dbReference>
<feature type="region of interest" description="Disordered" evidence="1">
    <location>
        <begin position="94"/>
        <end position="172"/>
    </location>
</feature>
<accession>Q82VD7</accession>
<dbReference type="RefSeq" id="WP_011111748.1">
    <property type="nucleotide sequence ID" value="NC_004757.1"/>
</dbReference>
<dbReference type="GeneID" id="87104334"/>
<organism evidence="4 5">
    <name type="scientific">Nitrosomonas europaea (strain ATCC 19718 / CIP 103999 / KCTC 2705 / NBRC 14298)</name>
    <dbReference type="NCBI Taxonomy" id="228410"/>
    <lineage>
        <taxon>Bacteria</taxon>
        <taxon>Pseudomonadati</taxon>
        <taxon>Pseudomonadota</taxon>
        <taxon>Betaproteobacteria</taxon>
        <taxon>Nitrosomonadales</taxon>
        <taxon>Nitrosomonadaceae</taxon>
        <taxon>Nitrosomonas</taxon>
    </lineage>
</organism>
<evidence type="ECO:0000313" key="5">
    <source>
        <dbReference type="Proteomes" id="UP000001416"/>
    </source>
</evidence>
<dbReference type="Proteomes" id="UP000001416">
    <property type="component" value="Chromosome"/>
</dbReference>
<gene>
    <name evidence="4" type="ordered locus">NE1157</name>
</gene>
<feature type="transmembrane region" description="Helical" evidence="2">
    <location>
        <begin position="58"/>
        <end position="77"/>
    </location>
</feature>
<dbReference type="Pfam" id="PF11141">
    <property type="entry name" value="DUF2914"/>
    <property type="match status" value="1"/>
</dbReference>
<reference evidence="4 5" key="1">
    <citation type="journal article" date="2003" name="J. Bacteriol.">
        <title>Complete genome sequence of the ammonia-oxidizing bacterium and obligate chemolithoautotroph Nitrosomonas europaea.</title>
        <authorList>
            <person name="Chain P."/>
            <person name="Lamerdin J."/>
            <person name="Larimer F."/>
            <person name="Regala W."/>
            <person name="Land M."/>
            <person name="Hauser L."/>
            <person name="Hooper A."/>
            <person name="Klotz M."/>
            <person name="Norton J."/>
            <person name="Sayavedra-Soto L."/>
            <person name="Arciero D."/>
            <person name="Hommes N."/>
            <person name="Whittaker M."/>
            <person name="Arp D."/>
        </authorList>
    </citation>
    <scope>NUCLEOTIDE SEQUENCE [LARGE SCALE GENOMIC DNA]</scope>
    <source>
        <strain evidence="5">ATCC 19718 / CIP 103999 / KCTC 2705 / NBRC 14298</strain>
    </source>
</reference>
<evidence type="ECO:0000259" key="3">
    <source>
        <dbReference type="Pfam" id="PF11141"/>
    </source>
</evidence>
<proteinExistence type="predicted"/>
<evidence type="ECO:0000256" key="1">
    <source>
        <dbReference type="SAM" id="MobiDB-lite"/>
    </source>
</evidence>